<dbReference type="InterPro" id="IPR002937">
    <property type="entry name" value="Amino_oxidase"/>
</dbReference>
<feature type="chain" id="PRO_5034190733" evidence="2">
    <location>
        <begin position="25"/>
        <end position="627"/>
    </location>
</feature>
<dbReference type="PANTHER" id="PTHR10742:SF313">
    <property type="entry name" value="AMINE OXIDASE"/>
    <property type="match status" value="1"/>
</dbReference>
<dbReference type="GO" id="GO:0006598">
    <property type="term" value="P:polyamine catabolic process"/>
    <property type="evidence" value="ECO:0007669"/>
    <property type="project" value="TreeGrafter"/>
</dbReference>
<feature type="domain" description="Amine oxidase" evidence="3">
    <location>
        <begin position="133"/>
        <end position="565"/>
    </location>
</feature>
<proteinExistence type="predicted"/>
<evidence type="ECO:0000256" key="2">
    <source>
        <dbReference type="SAM" id="SignalP"/>
    </source>
</evidence>
<feature type="region of interest" description="Disordered" evidence="1">
    <location>
        <begin position="32"/>
        <end position="120"/>
    </location>
</feature>
<reference evidence="5" key="1">
    <citation type="submission" date="2025-08" db="UniProtKB">
        <authorList>
            <consortium name="RefSeq"/>
        </authorList>
    </citation>
    <scope>IDENTIFICATION</scope>
</reference>
<feature type="compositionally biased region" description="Pro residues" evidence="1">
    <location>
        <begin position="105"/>
        <end position="119"/>
    </location>
</feature>
<dbReference type="Gene3D" id="3.50.50.60">
    <property type="entry name" value="FAD/NAD(P)-binding domain"/>
    <property type="match status" value="1"/>
</dbReference>
<accession>A0A8B7XY82</accession>
<dbReference type="Gene3D" id="3.90.660.10">
    <property type="match status" value="1"/>
</dbReference>
<dbReference type="SUPFAM" id="SSF51905">
    <property type="entry name" value="FAD/NAD(P)-binding domain"/>
    <property type="match status" value="1"/>
</dbReference>
<dbReference type="RefSeq" id="XP_022085849.1">
    <property type="nucleotide sequence ID" value="XM_022230157.1"/>
</dbReference>
<dbReference type="GO" id="GO:0016491">
    <property type="term" value="F:oxidoreductase activity"/>
    <property type="evidence" value="ECO:0007669"/>
    <property type="project" value="InterPro"/>
</dbReference>
<name>A0A8B7XY82_ACAPL</name>
<dbReference type="OrthoDB" id="5046242at2759"/>
<dbReference type="Proteomes" id="UP000694845">
    <property type="component" value="Unplaced"/>
</dbReference>
<evidence type="ECO:0000313" key="5">
    <source>
        <dbReference type="RefSeq" id="XP_022085849.1"/>
    </source>
</evidence>
<dbReference type="AlphaFoldDB" id="A0A8B7XY82"/>
<keyword evidence="2" id="KW-0732">Signal</keyword>
<gene>
    <name evidence="5" type="primary">LOC110976671</name>
</gene>
<feature type="compositionally biased region" description="Pro residues" evidence="1">
    <location>
        <begin position="43"/>
        <end position="57"/>
    </location>
</feature>
<dbReference type="KEGG" id="aplc:110976671"/>
<dbReference type="OMA" id="WKTRELN"/>
<evidence type="ECO:0000313" key="4">
    <source>
        <dbReference type="Proteomes" id="UP000694845"/>
    </source>
</evidence>
<keyword evidence="4" id="KW-1185">Reference proteome</keyword>
<dbReference type="GeneID" id="110976671"/>
<dbReference type="Pfam" id="PF01593">
    <property type="entry name" value="Amino_oxidase"/>
    <property type="match status" value="1"/>
</dbReference>
<dbReference type="SUPFAM" id="SSF54373">
    <property type="entry name" value="FAD-linked reductases, C-terminal domain"/>
    <property type="match status" value="1"/>
</dbReference>
<feature type="signal peptide" evidence="2">
    <location>
        <begin position="1"/>
        <end position="24"/>
    </location>
</feature>
<sequence length="627" mass="68692">MPIMQVLGLLLGATLLGKHGLVTSQGIWQQMGAGYQGGGHQPNPNPPQRQAPAPPQTPRQGPGYYPAQPPVYGPGSGPAAQPPISGPGQGPAQPPVYRPGQGVPPQGPGQGPAPLPPPTNSRVKFLILGAGAAGLQAADTLISKGETDFLVLEGAETYGGRIRDIPFAGVRVEVGADAPRPKSEAFDSAVRGLGGRLRLYKPNWQSLNIVSEEGITNLTKVALQTHAWPRVAYTVIEGLNLAEELIESHDSDMSVRAAFQSLGWFPTSPLDKTLEWLHFDYQMGDVPRMASLKAHRFDAPELIVQRGPNANPHLQVTDQRGFKSYFDATMRLMKDPMHRNKILFNKEVVEVNYGSPNHITVTCRDGSSYQADWAISTFSLGVLQRQIVKFTPEFPGWKTRELNRFTMGAHTKVLMEFPNTFWGSREFVLRVSERRGHFPLFVDLGKRIPELRRSDRHVLMAEITGDEARRIDAQSPQQTSNEIMRALRRMYKFNIPDPIAIHVSGWNSNPLTMGSHSLFSPTLNSNCFAKVQARLGRLLFAGEYTSLNFGGHIQGALQSGEREANKAYLCSTGGTCPEWFEGMQCACSGTPPPALSGTSRPNTEAQKLNLTFCLVIISVLSRLLKIL</sequence>
<dbReference type="PANTHER" id="PTHR10742">
    <property type="entry name" value="FLAVIN MONOAMINE OXIDASE"/>
    <property type="match status" value="1"/>
</dbReference>
<organism evidence="4 5">
    <name type="scientific">Acanthaster planci</name>
    <name type="common">Crown-of-thorns starfish</name>
    <dbReference type="NCBI Taxonomy" id="133434"/>
    <lineage>
        <taxon>Eukaryota</taxon>
        <taxon>Metazoa</taxon>
        <taxon>Echinodermata</taxon>
        <taxon>Eleutherozoa</taxon>
        <taxon>Asterozoa</taxon>
        <taxon>Asteroidea</taxon>
        <taxon>Valvatacea</taxon>
        <taxon>Valvatida</taxon>
        <taxon>Acanthasteridae</taxon>
        <taxon>Acanthaster</taxon>
    </lineage>
</organism>
<protein>
    <submittedName>
        <fullName evidence="5">Polyamine oxidase-like</fullName>
    </submittedName>
</protein>
<evidence type="ECO:0000256" key="1">
    <source>
        <dbReference type="SAM" id="MobiDB-lite"/>
    </source>
</evidence>
<evidence type="ECO:0000259" key="3">
    <source>
        <dbReference type="Pfam" id="PF01593"/>
    </source>
</evidence>
<dbReference type="InterPro" id="IPR036188">
    <property type="entry name" value="FAD/NAD-bd_sf"/>
</dbReference>
<dbReference type="InterPro" id="IPR050281">
    <property type="entry name" value="Flavin_monoamine_oxidase"/>
</dbReference>